<dbReference type="GeneID" id="110596653"/>
<dbReference type="OrthoDB" id="9841839at2759"/>
<feature type="non-terminal residue" evidence="3">
    <location>
        <position position="144"/>
    </location>
</feature>
<dbReference type="PANTHER" id="PTHR14327">
    <property type="entry name" value="CATION CHANNEL SPERM-ASSOCIATED PROTEIN SUBUNIT GAMMA"/>
    <property type="match status" value="1"/>
</dbReference>
<dbReference type="Pfam" id="PF22840">
    <property type="entry name" value="CATSPERG_NTD"/>
    <property type="match status" value="1"/>
</dbReference>
<evidence type="ECO:0000313" key="2">
    <source>
        <dbReference type="Proteomes" id="UP000189704"/>
    </source>
</evidence>
<gene>
    <name evidence="3" type="primary">LOC110596653</name>
</gene>
<name>A0A3Q0EII4_CARSF</name>
<dbReference type="GO" id="GO:0036128">
    <property type="term" value="C:CatSper complex"/>
    <property type="evidence" value="ECO:0007669"/>
    <property type="project" value="InterPro"/>
</dbReference>
<evidence type="ECO:0000259" key="1">
    <source>
        <dbReference type="Pfam" id="PF22840"/>
    </source>
</evidence>
<accession>A0A3Q0EII4</accession>
<dbReference type="InterPro" id="IPR053872">
    <property type="entry name" value="CATSPERG_N"/>
</dbReference>
<protein>
    <submittedName>
        <fullName evidence="3">Cation channel sperm-associated protein subunit gamma-like</fullName>
    </submittedName>
</protein>
<evidence type="ECO:0000313" key="3">
    <source>
        <dbReference type="RefSeq" id="XP_021573903.1"/>
    </source>
</evidence>
<proteinExistence type="predicted"/>
<dbReference type="InterPro" id="IPR028246">
    <property type="entry name" value="CATSPERG"/>
</dbReference>
<dbReference type="PANTHER" id="PTHR14327:SF1">
    <property type="entry name" value="CATION CHANNEL SPERM-ASSOCIATED AUXILIARY SUBUNIT GAMMA"/>
    <property type="match status" value="1"/>
</dbReference>
<organism evidence="2 3">
    <name type="scientific">Carlito syrichta</name>
    <name type="common">Philippine tarsier</name>
    <name type="synonym">Tarsius syrichta</name>
    <dbReference type="NCBI Taxonomy" id="1868482"/>
    <lineage>
        <taxon>Eukaryota</taxon>
        <taxon>Metazoa</taxon>
        <taxon>Chordata</taxon>
        <taxon>Craniata</taxon>
        <taxon>Vertebrata</taxon>
        <taxon>Euteleostomi</taxon>
        <taxon>Mammalia</taxon>
        <taxon>Eutheria</taxon>
        <taxon>Euarchontoglires</taxon>
        <taxon>Primates</taxon>
        <taxon>Haplorrhini</taxon>
        <taxon>Tarsiiformes</taxon>
        <taxon>Tarsiidae</taxon>
        <taxon>Carlito</taxon>
    </lineage>
</organism>
<dbReference type="KEGG" id="csyr:110596653"/>
<sequence length="144" mass="16218">MLVDSPIDPGEKYLGFPYFLKINYSCEGKPSEDLVRKGHLTGLKPLVLVTFQSPVNFHRWKIEQLQIRMEAAPFRSTGLCMAEELCVMSWYTPMPIKNGSAVMDVGVSSNGLGAFIPDERFQVNINGFLKRQQDNTVKFTVGNE</sequence>
<dbReference type="RefSeq" id="XP_021573903.1">
    <property type="nucleotide sequence ID" value="XM_021718228.1"/>
</dbReference>
<keyword evidence="2" id="KW-1185">Reference proteome</keyword>
<dbReference type="Proteomes" id="UP000189704">
    <property type="component" value="Unplaced"/>
</dbReference>
<reference evidence="3" key="1">
    <citation type="submission" date="2025-08" db="UniProtKB">
        <authorList>
            <consortium name="RefSeq"/>
        </authorList>
    </citation>
    <scope>IDENTIFICATION</scope>
</reference>
<dbReference type="AlphaFoldDB" id="A0A3Q0EII4"/>
<dbReference type="GO" id="GO:0097228">
    <property type="term" value="C:sperm principal piece"/>
    <property type="evidence" value="ECO:0007669"/>
    <property type="project" value="InterPro"/>
</dbReference>
<feature type="domain" description="CATSPERG N-terminal" evidence="1">
    <location>
        <begin position="2"/>
        <end position="124"/>
    </location>
</feature>